<organism evidence="5 6">
    <name type="scientific">Zasmidium cellare ATCC 36951</name>
    <dbReference type="NCBI Taxonomy" id="1080233"/>
    <lineage>
        <taxon>Eukaryota</taxon>
        <taxon>Fungi</taxon>
        <taxon>Dikarya</taxon>
        <taxon>Ascomycota</taxon>
        <taxon>Pezizomycotina</taxon>
        <taxon>Dothideomycetes</taxon>
        <taxon>Dothideomycetidae</taxon>
        <taxon>Mycosphaerellales</taxon>
        <taxon>Mycosphaerellaceae</taxon>
        <taxon>Zasmidium</taxon>
    </lineage>
</organism>
<feature type="chain" id="PRO_5025707904" description="Carboxylic ester hydrolase" evidence="3">
    <location>
        <begin position="23"/>
        <end position="553"/>
    </location>
</feature>
<evidence type="ECO:0000256" key="2">
    <source>
        <dbReference type="ARBA" id="ARBA00022801"/>
    </source>
</evidence>
<gene>
    <name evidence="5" type="ORF">M409DRAFT_21538</name>
</gene>
<evidence type="ECO:0000313" key="6">
    <source>
        <dbReference type="Proteomes" id="UP000799537"/>
    </source>
</evidence>
<dbReference type="EC" id="3.1.1.-" evidence="3"/>
<evidence type="ECO:0000256" key="1">
    <source>
        <dbReference type="ARBA" id="ARBA00005964"/>
    </source>
</evidence>
<dbReference type="RefSeq" id="XP_033668982.1">
    <property type="nucleotide sequence ID" value="XM_033805905.1"/>
</dbReference>
<feature type="signal peptide" evidence="3">
    <location>
        <begin position="1"/>
        <end position="22"/>
    </location>
</feature>
<evidence type="ECO:0000256" key="3">
    <source>
        <dbReference type="RuleBase" id="RU361235"/>
    </source>
</evidence>
<keyword evidence="3" id="KW-0732">Signal</keyword>
<dbReference type="Gene3D" id="3.40.50.1820">
    <property type="entry name" value="alpha/beta hydrolase"/>
    <property type="match status" value="1"/>
</dbReference>
<dbReference type="OrthoDB" id="408631at2759"/>
<sequence>MQLIQLGATTVGLLSQLAASTAIPNWPPHDPHHQPLPTVDLGYVKQRASGFNATGKYYNFTNIAFAQPPVGDLRFAAPQPPKFIAGVQDGNDKINPTCPQAWPIWLSETFMNTSSVPKGPSETEDCLYLDVLVPEKIFNQRQGWGRKAPVLVWIYGGGFVIGAKTQNGDGSGLIAESTNNPQDEGVIFVALNYRLGAFGWLGGSDFQKEGGASNAGLLDQRLALEWVQQNIGKFGGDPGRVTVIGESGGAASIGQHLTAGKQGHNFAARKTPFQQAIYQSPDQGSPSIPSDATFNTRYHDFLKTLKVSNLQEARALSSDALYEANKATVEIYPGGMFTTFALSIDGSYVLGNINDGLNAGRYDRNVKTMTSYNADEGELFTFTLDTPPTSDNFSFPAYVKFLYPSASPNDINHISNDLYPLSANSGQEYDRTSTFNADVFIVCNAYALQNAYNNQAFAYEFSVPPAWHIQDISYTLFNGHISPGLPLIPAIAVDMQTYFTNFAMHGNPNQRGLTAMPVFGNQGNMLNLTTDGYKVVNEPARMERCKFWEKYNV</sequence>
<reference evidence="5" key="1">
    <citation type="journal article" date="2020" name="Stud. Mycol.">
        <title>101 Dothideomycetes genomes: a test case for predicting lifestyles and emergence of pathogens.</title>
        <authorList>
            <person name="Haridas S."/>
            <person name="Albert R."/>
            <person name="Binder M."/>
            <person name="Bloem J."/>
            <person name="Labutti K."/>
            <person name="Salamov A."/>
            <person name="Andreopoulos B."/>
            <person name="Baker S."/>
            <person name="Barry K."/>
            <person name="Bills G."/>
            <person name="Bluhm B."/>
            <person name="Cannon C."/>
            <person name="Castanera R."/>
            <person name="Culley D."/>
            <person name="Daum C."/>
            <person name="Ezra D."/>
            <person name="Gonzalez J."/>
            <person name="Henrissat B."/>
            <person name="Kuo A."/>
            <person name="Liang C."/>
            <person name="Lipzen A."/>
            <person name="Lutzoni F."/>
            <person name="Magnuson J."/>
            <person name="Mondo S."/>
            <person name="Nolan M."/>
            <person name="Ohm R."/>
            <person name="Pangilinan J."/>
            <person name="Park H.-J."/>
            <person name="Ramirez L."/>
            <person name="Alfaro M."/>
            <person name="Sun H."/>
            <person name="Tritt A."/>
            <person name="Yoshinaga Y."/>
            <person name="Zwiers L.-H."/>
            <person name="Turgeon B."/>
            <person name="Goodwin S."/>
            <person name="Spatafora J."/>
            <person name="Crous P."/>
            <person name="Grigoriev I."/>
        </authorList>
    </citation>
    <scope>NUCLEOTIDE SEQUENCE</scope>
    <source>
        <strain evidence="5">ATCC 36951</strain>
    </source>
</reference>
<protein>
    <recommendedName>
        <fullName evidence="3">Carboxylic ester hydrolase</fullName>
        <ecNumber evidence="3">3.1.1.-</ecNumber>
    </recommendedName>
</protein>
<evidence type="ECO:0000313" key="5">
    <source>
        <dbReference type="EMBL" id="KAF2168093.1"/>
    </source>
</evidence>
<dbReference type="InterPro" id="IPR029058">
    <property type="entry name" value="AB_hydrolase_fold"/>
</dbReference>
<dbReference type="InterPro" id="IPR019826">
    <property type="entry name" value="Carboxylesterase_B_AS"/>
</dbReference>
<name>A0A6A6CN77_ZASCE</name>
<feature type="domain" description="Carboxylesterase type B" evidence="4">
    <location>
        <begin position="42"/>
        <end position="548"/>
    </location>
</feature>
<dbReference type="PROSITE" id="PS00941">
    <property type="entry name" value="CARBOXYLESTERASE_B_2"/>
    <property type="match status" value="1"/>
</dbReference>
<proteinExistence type="inferred from homology"/>
<dbReference type="Proteomes" id="UP000799537">
    <property type="component" value="Unassembled WGS sequence"/>
</dbReference>
<evidence type="ECO:0000259" key="4">
    <source>
        <dbReference type="Pfam" id="PF00135"/>
    </source>
</evidence>
<dbReference type="PANTHER" id="PTHR11559">
    <property type="entry name" value="CARBOXYLESTERASE"/>
    <property type="match status" value="1"/>
</dbReference>
<dbReference type="GO" id="GO:0016787">
    <property type="term" value="F:hydrolase activity"/>
    <property type="evidence" value="ECO:0007669"/>
    <property type="project" value="UniProtKB-KW"/>
</dbReference>
<dbReference type="InterPro" id="IPR019819">
    <property type="entry name" value="Carboxylesterase_B_CS"/>
</dbReference>
<dbReference type="GeneID" id="54559177"/>
<keyword evidence="2 3" id="KW-0378">Hydrolase</keyword>
<dbReference type="InterPro" id="IPR002018">
    <property type="entry name" value="CarbesteraseB"/>
</dbReference>
<comment type="similarity">
    <text evidence="1 3">Belongs to the type-B carboxylesterase/lipase family.</text>
</comment>
<dbReference type="EMBL" id="ML993591">
    <property type="protein sequence ID" value="KAF2168093.1"/>
    <property type="molecule type" value="Genomic_DNA"/>
</dbReference>
<accession>A0A6A6CN77</accession>
<dbReference type="Pfam" id="PF00135">
    <property type="entry name" value="COesterase"/>
    <property type="match status" value="1"/>
</dbReference>
<dbReference type="InterPro" id="IPR050309">
    <property type="entry name" value="Type-B_Carboxylest/Lipase"/>
</dbReference>
<dbReference type="SUPFAM" id="SSF53474">
    <property type="entry name" value="alpha/beta-Hydrolases"/>
    <property type="match status" value="1"/>
</dbReference>
<keyword evidence="6" id="KW-1185">Reference proteome</keyword>
<dbReference type="PROSITE" id="PS00122">
    <property type="entry name" value="CARBOXYLESTERASE_B_1"/>
    <property type="match status" value="1"/>
</dbReference>
<dbReference type="AlphaFoldDB" id="A0A6A6CN77"/>